<evidence type="ECO:0000256" key="1">
    <source>
        <dbReference type="SAM" id="SignalP"/>
    </source>
</evidence>
<reference evidence="4" key="1">
    <citation type="journal article" date="2021" name="BMC Genomics">
        <title>Chromosome-level genome assembly and manually-curated proteome of model necrotroph Parastagonospora nodorum Sn15 reveals a genome-wide trove of candidate effector homologs, and redundancy of virulence-related functions within an accessory chromosome.</title>
        <authorList>
            <person name="Bertazzoni S."/>
            <person name="Jones D.A.B."/>
            <person name="Phan H.T."/>
            <person name="Tan K.-C."/>
            <person name="Hane J.K."/>
        </authorList>
    </citation>
    <scope>NUCLEOTIDE SEQUENCE [LARGE SCALE GENOMIC DNA]</scope>
    <source>
        <strain evidence="4">SN15 / ATCC MYA-4574 / FGSC 10173)</strain>
    </source>
</reference>
<proteinExistence type="predicted"/>
<dbReference type="OMA" id="GPIRPWF"/>
<feature type="domain" description="TNT" evidence="2">
    <location>
        <begin position="157"/>
        <end position="253"/>
    </location>
</feature>
<organism evidence="3 4">
    <name type="scientific">Phaeosphaeria nodorum (strain SN15 / ATCC MYA-4574 / FGSC 10173)</name>
    <name type="common">Glume blotch fungus</name>
    <name type="synonym">Parastagonospora nodorum</name>
    <dbReference type="NCBI Taxonomy" id="321614"/>
    <lineage>
        <taxon>Eukaryota</taxon>
        <taxon>Fungi</taxon>
        <taxon>Dikarya</taxon>
        <taxon>Ascomycota</taxon>
        <taxon>Pezizomycotina</taxon>
        <taxon>Dothideomycetes</taxon>
        <taxon>Pleosporomycetidae</taxon>
        <taxon>Pleosporales</taxon>
        <taxon>Pleosporineae</taxon>
        <taxon>Phaeosphaeriaceae</taxon>
        <taxon>Parastagonospora</taxon>
    </lineage>
</organism>
<protein>
    <recommendedName>
        <fullName evidence="2">TNT domain-containing protein</fullName>
    </recommendedName>
</protein>
<evidence type="ECO:0000313" key="3">
    <source>
        <dbReference type="EMBL" id="QRC93866.1"/>
    </source>
</evidence>
<keyword evidence="4" id="KW-1185">Reference proteome</keyword>
<dbReference type="AlphaFoldDB" id="A0A7U2EVG1"/>
<dbReference type="OrthoDB" id="2923349at2759"/>
<dbReference type="InterPro" id="IPR053024">
    <property type="entry name" value="Fungal_surface_NADase"/>
</dbReference>
<dbReference type="GO" id="GO:0050135">
    <property type="term" value="F:NADP+ nucleosidase activity"/>
    <property type="evidence" value="ECO:0007669"/>
    <property type="project" value="InterPro"/>
</dbReference>
<dbReference type="RefSeq" id="XP_001805769.1">
    <property type="nucleotide sequence ID" value="XM_001805717.1"/>
</dbReference>
<dbReference type="PANTHER" id="PTHR42059:SF1">
    <property type="entry name" value="TNT DOMAIN-CONTAINING PROTEIN"/>
    <property type="match status" value="1"/>
</dbReference>
<dbReference type="PANTHER" id="PTHR42059">
    <property type="entry name" value="TNT DOMAIN-CONTAINING PROTEIN"/>
    <property type="match status" value="1"/>
</dbReference>
<sequence length="264" mass="28331">MFLFPFTIAISAIVAFHRAHASPVTSHKYVRQRDTPTDYASQKFNGTLPLGYEVDTDLENSDRCDIDFCAGTIDSGNTAYVCGDARLGPVILPSCLPLSTLVGGSTTYGRFGGLCPGEFISMWTNYASAGEVSWFMYPFSDGFANNTAGSPIRGHMTLKPGTQVDRFGSARGNFVASAGSPYSQRALPPANLDFDMNDPSQVPYNYHVYEVEKAVVVIGGPVAPWFGQPGLGMQFLLPKSIEALIKDGVLSEIAVTQQCSAKAG</sequence>
<feature type="signal peptide" evidence="1">
    <location>
        <begin position="1"/>
        <end position="21"/>
    </location>
</feature>
<gene>
    <name evidence="3" type="ORF">JI435_156250</name>
</gene>
<feature type="chain" id="PRO_5034580498" description="TNT domain-containing protein" evidence="1">
    <location>
        <begin position="22"/>
        <end position="264"/>
    </location>
</feature>
<keyword evidence="1" id="KW-0732">Signal</keyword>
<dbReference type="InterPro" id="IPR025331">
    <property type="entry name" value="TNT"/>
</dbReference>
<dbReference type="Proteomes" id="UP000663193">
    <property type="component" value="Chromosome 4"/>
</dbReference>
<name>A0A7U2EVG1_PHANO</name>
<dbReference type="Pfam" id="PF14021">
    <property type="entry name" value="TNT"/>
    <property type="match status" value="1"/>
</dbReference>
<evidence type="ECO:0000259" key="2">
    <source>
        <dbReference type="Pfam" id="PF14021"/>
    </source>
</evidence>
<dbReference type="EMBL" id="CP069026">
    <property type="protein sequence ID" value="QRC93866.1"/>
    <property type="molecule type" value="Genomic_DNA"/>
</dbReference>
<accession>A0A7U2EVG1</accession>
<evidence type="ECO:0000313" key="4">
    <source>
        <dbReference type="Proteomes" id="UP000663193"/>
    </source>
</evidence>
<dbReference type="VEuPathDB" id="FungiDB:JI435_156250"/>
<dbReference type="KEGG" id="pno:SNOG_15625"/>